<accession>A0A1T5FIL8</accession>
<keyword evidence="9" id="KW-0406">Ion transport</keyword>
<dbReference type="GO" id="GO:0046930">
    <property type="term" value="C:pore complex"/>
    <property type="evidence" value="ECO:0007669"/>
    <property type="project" value="UniProtKB-KW"/>
</dbReference>
<evidence type="ECO:0000256" key="5">
    <source>
        <dbReference type="ARBA" id="ARBA00022597"/>
    </source>
</evidence>
<reference evidence="18 19" key="1">
    <citation type="submission" date="2017-02" db="EMBL/GenBank/DDBJ databases">
        <authorList>
            <person name="Peterson S.W."/>
        </authorList>
    </citation>
    <scope>NUCLEOTIDE SEQUENCE [LARGE SCALE GENOMIC DNA]</scope>
    <source>
        <strain evidence="18 19">DSM 22323</strain>
    </source>
</reference>
<feature type="domain" description="Polysaccharide export protein N-terminal" evidence="16">
    <location>
        <begin position="45"/>
        <end position="142"/>
    </location>
</feature>
<feature type="transmembrane region" description="Helical" evidence="15">
    <location>
        <begin position="245"/>
        <end position="263"/>
    </location>
</feature>
<dbReference type="InterPro" id="IPR054765">
    <property type="entry name" value="SLBB_dom"/>
</dbReference>
<evidence type="ECO:0000256" key="11">
    <source>
        <dbReference type="ARBA" id="ARBA00023136"/>
    </source>
</evidence>
<evidence type="ECO:0000256" key="15">
    <source>
        <dbReference type="SAM" id="Phobius"/>
    </source>
</evidence>
<keyword evidence="3" id="KW-0813">Transport</keyword>
<dbReference type="PROSITE" id="PS51257">
    <property type="entry name" value="PROKAR_LIPOPROTEIN"/>
    <property type="match status" value="1"/>
</dbReference>
<keyword evidence="12" id="KW-0564">Palmitate</keyword>
<keyword evidence="15" id="KW-1133">Transmembrane helix</keyword>
<evidence type="ECO:0000256" key="8">
    <source>
        <dbReference type="ARBA" id="ARBA00023047"/>
    </source>
</evidence>
<dbReference type="AlphaFoldDB" id="A0A1T5FIL8"/>
<dbReference type="GO" id="GO:0006811">
    <property type="term" value="P:monoatomic ion transport"/>
    <property type="evidence" value="ECO:0007669"/>
    <property type="project" value="UniProtKB-KW"/>
</dbReference>
<evidence type="ECO:0000256" key="6">
    <source>
        <dbReference type="ARBA" id="ARBA00022692"/>
    </source>
</evidence>
<comment type="subcellular location">
    <subcellularLocation>
        <location evidence="1">Cell outer membrane</location>
        <topology evidence="1">Multi-pass membrane protein</topology>
    </subcellularLocation>
</comment>
<dbReference type="PANTHER" id="PTHR33619">
    <property type="entry name" value="POLYSACCHARIDE EXPORT PROTEIN GFCE-RELATED"/>
    <property type="match status" value="1"/>
</dbReference>
<evidence type="ECO:0000256" key="14">
    <source>
        <dbReference type="ARBA" id="ARBA00023288"/>
    </source>
</evidence>
<dbReference type="Pfam" id="PF22461">
    <property type="entry name" value="SLBB_2"/>
    <property type="match status" value="1"/>
</dbReference>
<dbReference type="STRING" id="619805.SAMN05660477_02086"/>
<protein>
    <submittedName>
        <fullName evidence="18">Polysaccharide export outer membrane protein</fullName>
    </submittedName>
</protein>
<evidence type="ECO:0000259" key="16">
    <source>
        <dbReference type="Pfam" id="PF02563"/>
    </source>
</evidence>
<keyword evidence="7" id="KW-0732">Signal</keyword>
<evidence type="ECO:0000256" key="13">
    <source>
        <dbReference type="ARBA" id="ARBA00023237"/>
    </source>
</evidence>
<feature type="domain" description="SLBB" evidence="17">
    <location>
        <begin position="147"/>
        <end position="227"/>
    </location>
</feature>
<dbReference type="Pfam" id="PF02563">
    <property type="entry name" value="Poly_export"/>
    <property type="match status" value="1"/>
</dbReference>
<evidence type="ECO:0000256" key="4">
    <source>
        <dbReference type="ARBA" id="ARBA00022452"/>
    </source>
</evidence>
<keyword evidence="11 15" id="KW-0472">Membrane</keyword>
<keyword evidence="14" id="KW-0449">Lipoprotein</keyword>
<dbReference type="InterPro" id="IPR003715">
    <property type="entry name" value="Poly_export_N"/>
</dbReference>
<evidence type="ECO:0000259" key="17">
    <source>
        <dbReference type="Pfam" id="PF22461"/>
    </source>
</evidence>
<comment type="similarity">
    <text evidence="2">Belongs to the BexD/CtrA/VexA family.</text>
</comment>
<evidence type="ECO:0000313" key="19">
    <source>
        <dbReference type="Proteomes" id="UP000191112"/>
    </source>
</evidence>
<evidence type="ECO:0000256" key="3">
    <source>
        <dbReference type="ARBA" id="ARBA00022448"/>
    </source>
</evidence>
<proteinExistence type="inferred from homology"/>
<keyword evidence="8" id="KW-0625">Polysaccharide transport</keyword>
<evidence type="ECO:0000256" key="9">
    <source>
        <dbReference type="ARBA" id="ARBA00023065"/>
    </source>
</evidence>
<dbReference type="PANTHER" id="PTHR33619:SF3">
    <property type="entry name" value="POLYSACCHARIDE EXPORT PROTEIN GFCE-RELATED"/>
    <property type="match status" value="1"/>
</dbReference>
<keyword evidence="19" id="KW-1185">Reference proteome</keyword>
<keyword evidence="4" id="KW-1134">Transmembrane beta strand</keyword>
<dbReference type="OrthoDB" id="662756at2"/>
<name>A0A1T5FIL8_9FLAO</name>
<dbReference type="Gene3D" id="3.10.560.10">
    <property type="entry name" value="Outer membrane lipoprotein wza domain like"/>
    <property type="match status" value="1"/>
</dbReference>
<evidence type="ECO:0000256" key="7">
    <source>
        <dbReference type="ARBA" id="ARBA00022729"/>
    </source>
</evidence>
<gene>
    <name evidence="18" type="ORF">SAMN05660477_02086</name>
</gene>
<sequence>MEKAKLYWMLLLAVGLLIGCKPKQNMVYLQNHNFEQEVSEARYQGLNLQEGDVLEIVVSAYDDIAVKPFNLSTMEQTNSAGVEAGQAGAAKANQYTVSSDGYIAMPVLGQIFCKGMSKQQLKTDLEGRLKTYLTDPLVTVKLVNFNVSIIGEVKSPGQKTSTTERLNIFQAIALAGDMTDGGDRTNVKLIRYSEDQKKDEVVALNLSESNIVNSPYYYLQQNDIVYVEPDKNRQVIANTNPNKALYFQLFGVLLATIGLIIRFK</sequence>
<organism evidence="18 19">
    <name type="scientific">Soonwooa buanensis</name>
    <dbReference type="NCBI Taxonomy" id="619805"/>
    <lineage>
        <taxon>Bacteria</taxon>
        <taxon>Pseudomonadati</taxon>
        <taxon>Bacteroidota</taxon>
        <taxon>Flavobacteriia</taxon>
        <taxon>Flavobacteriales</taxon>
        <taxon>Weeksellaceae</taxon>
        <taxon>Chryseobacterium group</taxon>
        <taxon>Soonwooa</taxon>
    </lineage>
</organism>
<evidence type="ECO:0000256" key="10">
    <source>
        <dbReference type="ARBA" id="ARBA00023114"/>
    </source>
</evidence>
<evidence type="ECO:0000313" key="18">
    <source>
        <dbReference type="EMBL" id="SKB95916.1"/>
    </source>
</evidence>
<evidence type="ECO:0000256" key="1">
    <source>
        <dbReference type="ARBA" id="ARBA00004571"/>
    </source>
</evidence>
<dbReference type="GO" id="GO:0015288">
    <property type="term" value="F:porin activity"/>
    <property type="evidence" value="ECO:0007669"/>
    <property type="project" value="UniProtKB-KW"/>
</dbReference>
<keyword evidence="13" id="KW-0998">Cell outer membrane</keyword>
<dbReference type="Proteomes" id="UP000191112">
    <property type="component" value="Unassembled WGS sequence"/>
</dbReference>
<keyword evidence="5" id="KW-0762">Sugar transport</keyword>
<evidence type="ECO:0000256" key="2">
    <source>
        <dbReference type="ARBA" id="ARBA00009450"/>
    </source>
</evidence>
<dbReference type="InterPro" id="IPR049712">
    <property type="entry name" value="Poly_export"/>
</dbReference>
<keyword evidence="6 15" id="KW-0812">Transmembrane</keyword>
<dbReference type="GO" id="GO:0015159">
    <property type="term" value="F:polysaccharide transmembrane transporter activity"/>
    <property type="evidence" value="ECO:0007669"/>
    <property type="project" value="InterPro"/>
</dbReference>
<dbReference type="EMBL" id="FUYZ01000006">
    <property type="protein sequence ID" value="SKB95916.1"/>
    <property type="molecule type" value="Genomic_DNA"/>
</dbReference>
<evidence type="ECO:0000256" key="12">
    <source>
        <dbReference type="ARBA" id="ARBA00023139"/>
    </source>
</evidence>
<dbReference type="GO" id="GO:0009279">
    <property type="term" value="C:cell outer membrane"/>
    <property type="evidence" value="ECO:0007669"/>
    <property type="project" value="UniProtKB-SubCell"/>
</dbReference>
<keyword evidence="10" id="KW-0626">Porin</keyword>